<name>A0A839ZZZ6_9CAUL</name>
<gene>
    <name evidence="6" type="ORF">GGQ61_002332</name>
</gene>
<sequence length="127" mass="14374">MHSQVTPENLRELVGRFYGRARADALIGPVFNAAIDDWDHHLDHIAQFWAAGLLGVGRFTGRPMAKHMRQPITPPMFDRWLALWKEATDETYVPPIAQALQTRAGRIAESFKLGMFYRPSEDQAAAN</sequence>
<feature type="binding site" description="distal binding residue" evidence="5">
    <location>
        <position position="40"/>
    </location>
    <ligand>
        <name>heme</name>
        <dbReference type="ChEBI" id="CHEBI:30413"/>
    </ligand>
    <ligandPart>
        <name>Fe</name>
        <dbReference type="ChEBI" id="CHEBI:18248"/>
    </ligandPart>
</feature>
<dbReference type="InterPro" id="IPR009050">
    <property type="entry name" value="Globin-like_sf"/>
</dbReference>
<proteinExistence type="predicted"/>
<protein>
    <submittedName>
        <fullName evidence="6">Hemoglobin</fullName>
    </submittedName>
</protein>
<accession>A0A839ZZZ6</accession>
<dbReference type="SUPFAM" id="SSF46458">
    <property type="entry name" value="Globin-like"/>
    <property type="match status" value="1"/>
</dbReference>
<dbReference type="AlphaFoldDB" id="A0A839ZZZ6"/>
<keyword evidence="3 5" id="KW-0479">Metal-binding</keyword>
<keyword evidence="7" id="KW-1185">Reference proteome</keyword>
<keyword evidence="1" id="KW-0813">Transport</keyword>
<evidence type="ECO:0000313" key="7">
    <source>
        <dbReference type="Proteomes" id="UP000530564"/>
    </source>
</evidence>
<dbReference type="CDD" id="cd08916">
    <property type="entry name" value="TrHb3_P"/>
    <property type="match status" value="1"/>
</dbReference>
<keyword evidence="4 5" id="KW-0408">Iron</keyword>
<dbReference type="RefSeq" id="WP_183772721.1">
    <property type="nucleotide sequence ID" value="NZ_JACIDK010000003.1"/>
</dbReference>
<dbReference type="Proteomes" id="UP000530564">
    <property type="component" value="Unassembled WGS sequence"/>
</dbReference>
<dbReference type="Pfam" id="PF01152">
    <property type="entry name" value="Bac_globin"/>
    <property type="match status" value="1"/>
</dbReference>
<evidence type="ECO:0000256" key="5">
    <source>
        <dbReference type="PIRSR" id="PIRSR601486-1"/>
    </source>
</evidence>
<dbReference type="EMBL" id="JACIDK010000003">
    <property type="protein sequence ID" value="MBB3891604.1"/>
    <property type="molecule type" value="Genomic_DNA"/>
</dbReference>
<keyword evidence="2 5" id="KW-0349">Heme</keyword>
<dbReference type="GO" id="GO:0019825">
    <property type="term" value="F:oxygen binding"/>
    <property type="evidence" value="ECO:0007669"/>
    <property type="project" value="InterPro"/>
</dbReference>
<evidence type="ECO:0000256" key="4">
    <source>
        <dbReference type="ARBA" id="ARBA00023004"/>
    </source>
</evidence>
<comment type="caution">
    <text evidence="6">The sequence shown here is derived from an EMBL/GenBank/DDBJ whole genome shotgun (WGS) entry which is preliminary data.</text>
</comment>
<dbReference type="GO" id="GO:0046872">
    <property type="term" value="F:metal ion binding"/>
    <property type="evidence" value="ECO:0007669"/>
    <property type="project" value="UniProtKB-KW"/>
</dbReference>
<dbReference type="GO" id="GO:0020037">
    <property type="term" value="F:heme binding"/>
    <property type="evidence" value="ECO:0007669"/>
    <property type="project" value="InterPro"/>
</dbReference>
<dbReference type="Gene3D" id="1.10.490.10">
    <property type="entry name" value="Globins"/>
    <property type="match status" value="1"/>
</dbReference>
<evidence type="ECO:0000313" key="6">
    <source>
        <dbReference type="EMBL" id="MBB3891604.1"/>
    </source>
</evidence>
<reference evidence="6 7" key="1">
    <citation type="submission" date="2020-08" db="EMBL/GenBank/DDBJ databases">
        <title>Genomic Encyclopedia of Type Strains, Phase IV (KMG-IV): sequencing the most valuable type-strain genomes for metagenomic binning, comparative biology and taxonomic classification.</title>
        <authorList>
            <person name="Goeker M."/>
        </authorList>
    </citation>
    <scope>NUCLEOTIDE SEQUENCE [LARGE SCALE GENOMIC DNA]</scope>
    <source>
        <strain evidence="6 7">DSM 21793</strain>
    </source>
</reference>
<organism evidence="6 7">
    <name type="scientific">Phenylobacterium haematophilum</name>
    <dbReference type="NCBI Taxonomy" id="98513"/>
    <lineage>
        <taxon>Bacteria</taxon>
        <taxon>Pseudomonadati</taxon>
        <taxon>Pseudomonadota</taxon>
        <taxon>Alphaproteobacteria</taxon>
        <taxon>Caulobacterales</taxon>
        <taxon>Caulobacteraceae</taxon>
        <taxon>Phenylobacterium</taxon>
    </lineage>
</organism>
<evidence type="ECO:0000256" key="3">
    <source>
        <dbReference type="ARBA" id="ARBA00022723"/>
    </source>
</evidence>
<evidence type="ECO:0000256" key="2">
    <source>
        <dbReference type="ARBA" id="ARBA00022617"/>
    </source>
</evidence>
<dbReference type="InterPro" id="IPR012292">
    <property type="entry name" value="Globin/Proto"/>
</dbReference>
<evidence type="ECO:0000256" key="1">
    <source>
        <dbReference type="ARBA" id="ARBA00022448"/>
    </source>
</evidence>
<dbReference type="InterPro" id="IPR001486">
    <property type="entry name" value="Hemoglobin_trunc"/>
</dbReference>